<keyword evidence="4" id="KW-1185">Reference proteome</keyword>
<feature type="transmembrane region" description="Helical" evidence="1">
    <location>
        <begin position="203"/>
        <end position="228"/>
    </location>
</feature>
<gene>
    <name evidence="3" type="ORF">C7C56_000240</name>
</gene>
<dbReference type="AlphaFoldDB" id="A0A2U2I7N5"/>
<keyword evidence="1" id="KW-0812">Transmembrane</keyword>
<feature type="transmembrane region" description="Helical" evidence="1">
    <location>
        <begin position="144"/>
        <end position="166"/>
    </location>
</feature>
<keyword evidence="3" id="KW-0012">Acyltransferase</keyword>
<feature type="transmembrane region" description="Helical" evidence="1">
    <location>
        <begin position="270"/>
        <end position="287"/>
    </location>
</feature>
<organism evidence="3 4">
    <name type="scientific">Massilia glaciei</name>
    <dbReference type="NCBI Taxonomy" id="1524097"/>
    <lineage>
        <taxon>Bacteria</taxon>
        <taxon>Pseudomonadati</taxon>
        <taxon>Pseudomonadota</taxon>
        <taxon>Betaproteobacteria</taxon>
        <taxon>Burkholderiales</taxon>
        <taxon>Oxalobacteraceae</taxon>
        <taxon>Telluria group</taxon>
        <taxon>Massilia</taxon>
    </lineage>
</organism>
<feature type="transmembrane region" description="Helical" evidence="1">
    <location>
        <begin position="108"/>
        <end position="129"/>
    </location>
</feature>
<name>A0A2U2I7N5_9BURK</name>
<sequence length="395" mass="43912">MPSIDLPRVEWLAKTNLQQNSHHSITISLLRGLAAVEVVAAHIRAQMFPGLKSLPDPSLWYQALSFFTGFAHQAVVVFFFLSGWLVGGSLLNKLREPQAMLSYAIDRVTRLWIVLVPVFVLTLCLAIFADTVDPRRVDFARDNAYSVTAFFGNLLGLQDIAVPRYGGNFALWSLTYESWYYVLFPLVVLCFTGGGWLGRLGAAGLVMLICWCIGKDVTLYFAVWLMGLAFSRVRIVATRAWLGLFVAVLATLSVYFRLTGSNDILLEVSWLQDVVFSIAFLLVLCSLQSQADFGRSAVRLASKAGNWLASFSFTLYVIHVPLLLAMRGLIAPYLPGGRFSPDSAGHFAGYIALLVVIVLLAWLFHLPFEAQTTRLRRALRLQLWGGRRDALGKVV</sequence>
<evidence type="ECO:0000313" key="4">
    <source>
        <dbReference type="Proteomes" id="UP000241421"/>
    </source>
</evidence>
<protein>
    <submittedName>
        <fullName evidence="3">Acyltransferase</fullName>
    </submittedName>
</protein>
<dbReference type="GO" id="GO:0000271">
    <property type="term" value="P:polysaccharide biosynthetic process"/>
    <property type="evidence" value="ECO:0007669"/>
    <property type="project" value="TreeGrafter"/>
</dbReference>
<keyword evidence="3" id="KW-0808">Transferase</keyword>
<dbReference type="GO" id="GO:0016747">
    <property type="term" value="F:acyltransferase activity, transferring groups other than amino-acyl groups"/>
    <property type="evidence" value="ECO:0007669"/>
    <property type="project" value="InterPro"/>
</dbReference>
<feature type="domain" description="Acyltransferase 3" evidence="2">
    <location>
        <begin position="27"/>
        <end position="365"/>
    </location>
</feature>
<feature type="transmembrane region" description="Helical" evidence="1">
    <location>
        <begin position="240"/>
        <end position="258"/>
    </location>
</feature>
<accession>A0A2U2I7N5</accession>
<feature type="transmembrane region" description="Helical" evidence="1">
    <location>
        <begin position="59"/>
        <end position="87"/>
    </location>
</feature>
<dbReference type="OrthoDB" id="9796461at2"/>
<evidence type="ECO:0000313" key="3">
    <source>
        <dbReference type="EMBL" id="PWF55751.1"/>
    </source>
</evidence>
<dbReference type="EMBL" id="PXWF02000004">
    <property type="protein sequence ID" value="PWF55751.1"/>
    <property type="molecule type" value="Genomic_DNA"/>
</dbReference>
<dbReference type="InterPro" id="IPR002656">
    <property type="entry name" value="Acyl_transf_3_dom"/>
</dbReference>
<feature type="transmembrane region" description="Helical" evidence="1">
    <location>
        <begin position="307"/>
        <end position="327"/>
    </location>
</feature>
<dbReference type="Proteomes" id="UP000241421">
    <property type="component" value="Unassembled WGS sequence"/>
</dbReference>
<feature type="transmembrane region" description="Helical" evidence="1">
    <location>
        <begin position="347"/>
        <end position="368"/>
    </location>
</feature>
<dbReference type="PANTHER" id="PTHR23028:SF53">
    <property type="entry name" value="ACYL_TRANSF_3 DOMAIN-CONTAINING PROTEIN"/>
    <property type="match status" value="1"/>
</dbReference>
<dbReference type="PANTHER" id="PTHR23028">
    <property type="entry name" value="ACETYLTRANSFERASE"/>
    <property type="match status" value="1"/>
</dbReference>
<feature type="transmembrane region" description="Helical" evidence="1">
    <location>
        <begin position="178"/>
        <end position="197"/>
    </location>
</feature>
<evidence type="ECO:0000256" key="1">
    <source>
        <dbReference type="SAM" id="Phobius"/>
    </source>
</evidence>
<comment type="caution">
    <text evidence="3">The sequence shown here is derived from an EMBL/GenBank/DDBJ whole genome shotgun (WGS) entry which is preliminary data.</text>
</comment>
<keyword evidence="1" id="KW-1133">Transmembrane helix</keyword>
<proteinExistence type="predicted"/>
<keyword evidence="1" id="KW-0472">Membrane</keyword>
<dbReference type="InterPro" id="IPR050879">
    <property type="entry name" value="Acyltransferase_3"/>
</dbReference>
<reference evidence="3 4" key="1">
    <citation type="submission" date="2018-04" db="EMBL/GenBank/DDBJ databases">
        <title>Massilia violaceinigra sp. nov., a novel purple-pigmented bacterium isolated from Tianshan glacier, Xinjiang, China.</title>
        <authorList>
            <person name="Wang H."/>
        </authorList>
    </citation>
    <scope>NUCLEOTIDE SEQUENCE [LARGE SCALE GENOMIC DNA]</scope>
    <source>
        <strain evidence="3 4">B448-2</strain>
    </source>
</reference>
<dbReference type="GO" id="GO:0016020">
    <property type="term" value="C:membrane"/>
    <property type="evidence" value="ECO:0007669"/>
    <property type="project" value="TreeGrafter"/>
</dbReference>
<evidence type="ECO:0000259" key="2">
    <source>
        <dbReference type="Pfam" id="PF01757"/>
    </source>
</evidence>
<dbReference type="RefSeq" id="WP_106755511.1">
    <property type="nucleotide sequence ID" value="NZ_PXWF02000004.1"/>
</dbReference>
<dbReference type="Pfam" id="PF01757">
    <property type="entry name" value="Acyl_transf_3"/>
    <property type="match status" value="1"/>
</dbReference>